<sequence length="116" mass="12403">MPPSFVGTRQTGVPIGVSRGAGSLGERFAPQSFPPHPRTPPSASSITIPLMEGLGVRVRHRSAARVFHLCGPMAACAPILLYNLDTLTYNIFMTFTCRVLGVGALNGIRREDILVA</sequence>
<evidence type="ECO:0000313" key="2">
    <source>
        <dbReference type="EMBL" id="MEQ2293888.1"/>
    </source>
</evidence>
<reference evidence="2 3" key="1">
    <citation type="submission" date="2021-06" db="EMBL/GenBank/DDBJ databases">
        <authorList>
            <person name="Palmer J.M."/>
        </authorList>
    </citation>
    <scope>NUCLEOTIDE SEQUENCE [LARGE SCALE GENOMIC DNA]</scope>
    <source>
        <strain evidence="2 3">AS_MEX2019</strain>
        <tissue evidence="2">Muscle</tissue>
    </source>
</reference>
<keyword evidence="3" id="KW-1185">Reference proteome</keyword>
<evidence type="ECO:0000256" key="1">
    <source>
        <dbReference type="SAM" id="MobiDB-lite"/>
    </source>
</evidence>
<protein>
    <submittedName>
        <fullName evidence="2">Uncharacterized protein</fullName>
    </submittedName>
</protein>
<comment type="caution">
    <text evidence="2">The sequence shown here is derived from an EMBL/GenBank/DDBJ whole genome shotgun (WGS) entry which is preliminary data.</text>
</comment>
<organism evidence="2 3">
    <name type="scientific">Ameca splendens</name>
    <dbReference type="NCBI Taxonomy" id="208324"/>
    <lineage>
        <taxon>Eukaryota</taxon>
        <taxon>Metazoa</taxon>
        <taxon>Chordata</taxon>
        <taxon>Craniata</taxon>
        <taxon>Vertebrata</taxon>
        <taxon>Euteleostomi</taxon>
        <taxon>Actinopterygii</taxon>
        <taxon>Neopterygii</taxon>
        <taxon>Teleostei</taxon>
        <taxon>Neoteleostei</taxon>
        <taxon>Acanthomorphata</taxon>
        <taxon>Ovalentaria</taxon>
        <taxon>Atherinomorphae</taxon>
        <taxon>Cyprinodontiformes</taxon>
        <taxon>Goodeidae</taxon>
        <taxon>Ameca</taxon>
    </lineage>
</organism>
<feature type="region of interest" description="Disordered" evidence="1">
    <location>
        <begin position="1"/>
        <end position="44"/>
    </location>
</feature>
<dbReference type="EMBL" id="JAHRIP010034985">
    <property type="protein sequence ID" value="MEQ2293888.1"/>
    <property type="molecule type" value="Genomic_DNA"/>
</dbReference>
<dbReference type="Proteomes" id="UP001469553">
    <property type="component" value="Unassembled WGS sequence"/>
</dbReference>
<accession>A0ABV0YJB9</accession>
<proteinExistence type="predicted"/>
<evidence type="ECO:0000313" key="3">
    <source>
        <dbReference type="Proteomes" id="UP001469553"/>
    </source>
</evidence>
<name>A0ABV0YJB9_9TELE</name>
<gene>
    <name evidence="2" type="ORF">AMECASPLE_038055</name>
</gene>